<dbReference type="PANTHER" id="PTHR45725:SF18">
    <property type="entry name" value="ORC1-LIKE AAA ATPASE DOMAIN-CONTAINING PROTEIN"/>
    <property type="match status" value="1"/>
</dbReference>
<evidence type="ECO:0000256" key="1">
    <source>
        <dbReference type="SAM" id="MobiDB-lite"/>
    </source>
</evidence>
<sequence length="3654" mass="392774">MRMECADNWECAWDLPRAQDDSTTHAAYARDSGARKIERGEMQTMHGTVGPVNEQEHDLSLNAFMGDITMIHAVVSSGPIPPVTGVSEAILERRTGPGESEDLPVISDRQGVQEMGGTALLDSPGDAQATVAQTVARNLQASAGASEDAWSRRGVRKHFLLIPSQVITNQSSLALLSAAEIRDMSPMTSDFFLVPVSNLALRKSPAAGQSYGGQVREKGKGRKLGPPGKRAEIALMEGLDRAMGALNDFLKLKGGDSERSQAMVAEATGKCEVSESYKARNRKNNNPNLDEEFWGEDSDMIQIGINGPPNFRAAPPNSAREEALAKQGQFAGHDARMAMGMLIVYVGGKKSQSAAPRSVLQIVKRRRIHYAEDLYDLAKDCPRCDGPPEGGLGGPGAAAESTAAVEALCSALTSGTANFLVAPRSVPGAGPVRLLAGDFSGGRRDVKHDILVYVGDEATGRLDMLLARLLDGDPTGRARVFVRLAKSWARHRGLAGPLPGGSFVWALLAALPRAVAATIAYLHRCPAAPECPSCSLTCPARPSFTCPPPAAVSCPACPTLVCPAVAVEAPRAAPEGRAEAPRSWPACAACEQPAEPERAAQSLGDVRYGDDVPGHVATAAAVRGRDLHILADGSALFVEEVPAAELEDFMGRAVAADARVVPVMRTGARREVTWAVMAVRVREVDFGRDWRVTGPRTTFWCIKFINNEGMGIDGHHDRLRAVAKLKPTQWCVQEHFQGTQYIRPLSLSDQCDGTNLQACEAILCRMQTIEYSCLEKCDRGAPSHGQFERLFLVVMSPHVWLLAILFLCQYRQSHLYVLTVVDFCREDAASGFSSVTPAISTFGVDTSEALRRLRAHGFYGSDEDVKLGNYNPDLLSLPSAGSHAVPLADLRGAGGRRRVAEFVRDSVLPAGPALERRKMRGVRAPYSDPALRQPRVWSDFVSRLHHSGLLDFACDRGRESVEFFCVPKKDQRLRLVCDCRHSNVWFREPDNVTLCTGETLGNLEVGEDETLYISEADLSNAFYHLQLPVELRDLFTLRRVRARDIGLTEIDGMPVRDGYVDNFVAISTVASKVHRLASAVVEGFREAGLVVTADVDSPGEDLARDRTVLGWDISCRAAVLRLVGHMGFISLVRRESLSVFDALFAFIRRFYSEEAPLWPSVINELTIWEGIAPLLWRNLKAAAAAAVSDDPEVQRLSGVHDNGSGGLWDVDGGPPPAGSAAAVLGSGLGDSRSTVFREVPLKLLRRDLKIVGGHKWNVEGPMPILEGRAILYALRHALRNVQNFGRRIAALGDALVAACAVSKGRSDSRAMLKVTQSVAALCLATGRVLHCRWLPSEWSVADGPSRGLAVPSVPQPLSLSKPRELEWLRSAGQPAPAQRPRPAAGGDAAASVAVDRLPADWVGFAALGEEQPDADASRFDPIFIGGVSFAGRSQQRAGGCARVKEAARRRAAATAAEGLTVCQTHSVRPATLRLCQDDFASFKRWLNRQGRLMPEGELDADQTLSQYLDEMYLDGAHVSLGQRMLAAVLFHQSALSKAGGARMARGRRALKGWQRLAPAGSRLGVPYEVMRMIVMWMWAHGLWEEGLVTWLTFEMYYRPNEPFTLRARDLAPPVAGSRAGGSWSLTLHAREHGVASKTQEFDQAQLLDLDRQASLGPALGAMLEARFGPQWRQAVLKRPAGAAAAPPLFAISTTQAGQAFDRAVQALGLRRVGVVCRYQLRHGGASHDAATALREPLRVPVFVEIFSGSGRLGRAAAHEGLQVLWWDISFGDAYDLTLRKNQNLLLGEVLALQRLGALASFGELCGDVVTTGPPAAGVSAAALALPEDPLSMLSLFARLTLDLQAFGQPSADLWAGGLAAAPRGPPPAAGPSLQSGLCRAELLRLRSTVESRAGTLPRARLSLQTPPPRAPSAGAESGSSGEKPLPAAGAPRGRRGPEDAGWWHAGGAAGGAQGPLPSAMSIDAAPFVPQACRMPGAASLGMAPLAAPWPGLGPAGAAERPLGPAAAAQPGDRSARRAVRWTVSSGWVAARLVGDTVVETAQLSLEASEGRSVEEWEKRLNRREHLHEWGWAMAPGGAATLAVSAAVGAPAAWAGLRWATSWLAALVAASTSCPSCVCHAPQWPPPTPPAPPPPPAPSAGAVAAAVAQKLGPLLAANSSPAPASCPSADEVAAALLERLPPLRPEEARAAPSAPEDGPAVGEGCPFAFILAWGVACGEAVVSMCCCVAARRVLLYPAGGTYWWVLTPDGDRCAEDVSGSVGDGCNRAFTVALDGTAPALAHGASYRLAQPLTWEELRAAVLRSRTDQQVHVGDEPLVDPAEVVLESGGVRLDDDHAMVREAGVWQLAEAIPVGAADTFRDRPPRELLGLVERDLPADARAGGPPLPPPALPPGGEADPARGAAEAAGPSAGDQDLRDRLGVPPLGGAREADSVDDVRTLRVQHDEQGDRHRPRGVVAREIKKYTFEDWPFEDGLSTVEHMAKRWEQNGGSPLLRLDLRARGRQLSQTGRSYIEMKCLLTSIFHAGSYDQPPKWGGLRHYVGVAGPMDAIDPALRTAVFRRNKEEMEPESLNSRAAGLPLPSPLAPEAGEGLPSGLSDHERDWPQLQGRGAARLARRACQDFEVVDALNWLMKRTGDRSNIDQMKVHARILECVAECMPPMETAIPSPRAAFSELLHGRSVYDESAGRNVGRLRNAGQISLPETAVGGVECGGQPDLGFTLGTSDISDEIGVTGRAIGGSAAPPDRRLVPACAALPMGSTWSLYFCREVGEAVMGATPGLERAHRMSDQGPTTALRPSAQLAEGGGAQHTCVDNLGVMGFDGAEVSSSFAAATTRFDAAGLRTHGTDIQRGRGVTLGCVLDGVSLTTRLTAKRYWRVRQGVSWALSCRALPGWTWEIVLGHCTYCATCNRDLLPVFNAMYKFIAAHYQEAAPLWPTARAEMVAFRGLMPLLRGDWTLPRCPLVCLSDASEHGCAVSASLFEPAAVKEIGRVQERSRFRRLGGHSARARFFASNGIVMTSAGTFKDAADLGEHDEVAPQTQWGLDRTFKEMAAEIFSGPRWTDLVARGWLNTSEDILVYESRALLRAVEILCSLSPREGERAVVMSDNLPAVLCFERRRAKNFLVLACIRRAVALCLSLNKRLHVIWVPGELNPSDEGFRLYDPGYDPGKTLVHSWEASEDYGKVPVNRRLPQHVHEQDNARTKTTHYCKHVDTENCKHDKFGKHESTSKHTVMGLTSTSATTSTSPRTAPQALDEPTETPGTLDPQDLHEPQRSQPAAVATSAPECAPAGELRRPAAAVGDQGRDDQRAHGVWPADKSGALSPPGNAAAGRPEGLPSGPQAPASQARALGAPRDGVRQRLTLAPPASGAAAPDLEANCSPTGDGEGSDATTVANEAEAARTRQLRQTARHHARAVAQAKAPPTLAGFTLLERSAVRLGTEARYQVELKAFIDAAKERQLVVDSEVDDVLVHYMNGLYESGHHSNKGDVLLSALLHFQPQHGKLGRSRFLRAWRCLKGWRRRCGRRSRNPVVRMVWSAVVWGLCCRGCWLMGVHILWMIVTHRRPGEPLAIQRQDLIQPAEGSSNVWGMLLFPQSRAATLKMLDLQNRHGYHMELKKRSGRQCKSSLKRYQNAARLSLSAPRLLPWQVAAPRKADQ</sequence>
<feature type="region of interest" description="Disordered" evidence="1">
    <location>
        <begin position="2374"/>
        <end position="2433"/>
    </location>
</feature>
<dbReference type="Proteomes" id="UP001189429">
    <property type="component" value="Unassembled WGS sequence"/>
</dbReference>
<feature type="compositionally biased region" description="Low complexity" evidence="1">
    <location>
        <begin position="2574"/>
        <end position="2589"/>
    </location>
</feature>
<name>A0ABN9UAW8_9DINO</name>
<keyword evidence="3" id="KW-1185">Reference proteome</keyword>
<reference evidence="2" key="1">
    <citation type="submission" date="2023-10" db="EMBL/GenBank/DDBJ databases">
        <authorList>
            <person name="Chen Y."/>
            <person name="Shah S."/>
            <person name="Dougan E. K."/>
            <person name="Thang M."/>
            <person name="Chan C."/>
        </authorList>
    </citation>
    <scope>NUCLEOTIDE SEQUENCE [LARGE SCALE GENOMIC DNA]</scope>
</reference>
<protein>
    <submittedName>
        <fullName evidence="2">Uncharacterized protein</fullName>
    </submittedName>
</protein>
<feature type="compositionally biased region" description="Low complexity" evidence="1">
    <location>
        <begin position="1911"/>
        <end position="1931"/>
    </location>
</feature>
<dbReference type="EMBL" id="CAUYUJ010015636">
    <property type="protein sequence ID" value="CAK0856443.1"/>
    <property type="molecule type" value="Genomic_DNA"/>
</dbReference>
<feature type="region of interest" description="Disordered" evidence="1">
    <location>
        <begin position="3217"/>
        <end position="3349"/>
    </location>
</feature>
<proteinExistence type="predicted"/>
<organism evidence="2 3">
    <name type="scientific">Prorocentrum cordatum</name>
    <dbReference type="NCBI Taxonomy" id="2364126"/>
    <lineage>
        <taxon>Eukaryota</taxon>
        <taxon>Sar</taxon>
        <taxon>Alveolata</taxon>
        <taxon>Dinophyceae</taxon>
        <taxon>Prorocentrales</taxon>
        <taxon>Prorocentraceae</taxon>
        <taxon>Prorocentrum</taxon>
    </lineage>
</organism>
<feature type="compositionally biased region" description="Basic and acidic residues" evidence="1">
    <location>
        <begin position="3217"/>
        <end position="3227"/>
    </location>
</feature>
<evidence type="ECO:0000313" key="2">
    <source>
        <dbReference type="EMBL" id="CAK0856443.1"/>
    </source>
</evidence>
<feature type="region of interest" description="Disordered" evidence="1">
    <location>
        <begin position="2563"/>
        <end position="2595"/>
    </location>
</feature>
<feature type="compositionally biased region" description="Low complexity" evidence="1">
    <location>
        <begin position="2392"/>
        <end position="2412"/>
    </location>
</feature>
<dbReference type="PANTHER" id="PTHR45725">
    <property type="entry name" value="FORMIN HOMOLOGY 2 FAMILY MEMBER"/>
    <property type="match status" value="1"/>
</dbReference>
<feature type="compositionally biased region" description="Low complexity" evidence="1">
    <location>
        <begin position="3235"/>
        <end position="3249"/>
    </location>
</feature>
<dbReference type="InterPro" id="IPR051425">
    <property type="entry name" value="Formin_Homology"/>
</dbReference>
<evidence type="ECO:0000313" key="3">
    <source>
        <dbReference type="Proteomes" id="UP001189429"/>
    </source>
</evidence>
<feature type="region of interest" description="Disordered" evidence="1">
    <location>
        <begin position="1891"/>
        <end position="1954"/>
    </location>
</feature>
<gene>
    <name evidence="2" type="ORF">PCOR1329_LOCUS46836</name>
</gene>
<feature type="region of interest" description="Disordered" evidence="1">
    <location>
        <begin position="3363"/>
        <end position="3416"/>
    </location>
</feature>
<feature type="region of interest" description="Disordered" evidence="1">
    <location>
        <begin position="209"/>
        <end position="228"/>
    </location>
</feature>
<comment type="caution">
    <text evidence="2">The sequence shown here is derived from an EMBL/GenBank/DDBJ whole genome shotgun (WGS) entry which is preliminary data.</text>
</comment>
<accession>A0ABN9UAW8</accession>